<feature type="region of interest" description="Disordered" evidence="7">
    <location>
        <begin position="58"/>
        <end position="92"/>
    </location>
</feature>
<keyword evidence="10" id="KW-1185">Reference proteome</keyword>
<dbReference type="OrthoDB" id="538249at2759"/>
<sequence length="423" mass="43542">MCCQVGCAMNCQFCFTGRRGLLGNLSTAQILEQVLVAQKLLERGLEPVADVNADTHADTTARDAGPAPGPHSAAPSPASASPRAAPRPAPPPPITNLVFMGMGEPLHNPRAVFTAIDVLTHRRALGMAASRITLSTVGLLPQLQHFLHRYAPVEAGAAVGDEASSHGSNINIIISCGILTTLAFSVVLRICCIAISNFPLAVSIHAGTDELRAAIVPSNNRLVLPLTPSPSPASSTTPAAAGELESQGGAHNGGEGGGSGGGAGADVLRGLAALTSVLARHYPRTDRRPLRAGRYVLFEYTMLGGVNDRPEDAAALLEATRHVECSFNLIMFNPFPGTVYAPSTPERVWEFARVLRAGGRIVHVRLSKGDSGMAACGQLGDVGPRAEERRGARMLPEARALAAAAAAAAGAAGAAEPAGAAAL</sequence>
<dbReference type="InterPro" id="IPR040072">
    <property type="entry name" value="Methyltransferase_A"/>
</dbReference>
<feature type="compositionally biased region" description="Gly residues" evidence="7">
    <location>
        <begin position="250"/>
        <end position="261"/>
    </location>
</feature>
<evidence type="ECO:0000256" key="1">
    <source>
        <dbReference type="ARBA" id="ARBA00001966"/>
    </source>
</evidence>
<feature type="region of interest" description="Disordered" evidence="7">
    <location>
        <begin position="226"/>
        <end position="261"/>
    </location>
</feature>
<dbReference type="Proteomes" id="UP000075714">
    <property type="component" value="Unassembled WGS sequence"/>
</dbReference>
<evidence type="ECO:0000313" key="10">
    <source>
        <dbReference type="Proteomes" id="UP000075714"/>
    </source>
</evidence>
<dbReference type="PROSITE" id="PS51918">
    <property type="entry name" value="RADICAL_SAM"/>
    <property type="match status" value="1"/>
</dbReference>
<reference evidence="10" key="1">
    <citation type="journal article" date="2016" name="Nat. Commun.">
        <title>The Gonium pectorale genome demonstrates co-option of cell cycle regulation during the evolution of multicellularity.</title>
        <authorList>
            <person name="Hanschen E.R."/>
            <person name="Marriage T.N."/>
            <person name="Ferris P.J."/>
            <person name="Hamaji T."/>
            <person name="Toyoda A."/>
            <person name="Fujiyama A."/>
            <person name="Neme R."/>
            <person name="Noguchi H."/>
            <person name="Minakuchi Y."/>
            <person name="Suzuki M."/>
            <person name="Kawai-Toyooka H."/>
            <person name="Smith D.R."/>
            <person name="Sparks H."/>
            <person name="Anderson J."/>
            <person name="Bakaric R."/>
            <person name="Luria V."/>
            <person name="Karger A."/>
            <person name="Kirschner M.W."/>
            <person name="Durand P.M."/>
            <person name="Michod R.E."/>
            <person name="Nozaki H."/>
            <person name="Olson B.J."/>
        </authorList>
    </citation>
    <scope>NUCLEOTIDE SEQUENCE [LARGE SCALE GENOMIC DNA]</scope>
    <source>
        <strain evidence="10">NIES-2863</strain>
    </source>
</reference>
<dbReference type="GO" id="GO:0051539">
    <property type="term" value="F:4 iron, 4 sulfur cluster binding"/>
    <property type="evidence" value="ECO:0007669"/>
    <property type="project" value="UniProtKB-KW"/>
</dbReference>
<keyword evidence="5" id="KW-0408">Iron</keyword>
<dbReference type="GO" id="GO:0030488">
    <property type="term" value="P:tRNA methylation"/>
    <property type="evidence" value="ECO:0007669"/>
    <property type="project" value="TreeGrafter"/>
</dbReference>
<dbReference type="PANTHER" id="PTHR30544:SF9">
    <property type="entry name" value="RADICAL SAM SUPERFAMILY PROTEIN"/>
    <property type="match status" value="1"/>
</dbReference>
<keyword evidence="4" id="KW-0479">Metal-binding</keyword>
<dbReference type="GO" id="GO:0046872">
    <property type="term" value="F:metal ion binding"/>
    <property type="evidence" value="ECO:0007669"/>
    <property type="project" value="UniProtKB-KW"/>
</dbReference>
<protein>
    <recommendedName>
        <fullName evidence="8">Radical SAM core domain-containing protein</fullName>
    </recommendedName>
</protein>
<accession>A0A150GN67</accession>
<feature type="domain" description="Radical SAM core" evidence="8">
    <location>
        <begin position="1"/>
        <end position="371"/>
    </location>
</feature>
<dbReference type="InterPro" id="IPR013785">
    <property type="entry name" value="Aldolase_TIM"/>
</dbReference>
<name>A0A150GN67_GONPE</name>
<dbReference type="AlphaFoldDB" id="A0A150GN67"/>
<evidence type="ECO:0000259" key="8">
    <source>
        <dbReference type="PROSITE" id="PS51918"/>
    </source>
</evidence>
<feature type="compositionally biased region" description="Low complexity" evidence="7">
    <location>
        <begin position="232"/>
        <end position="241"/>
    </location>
</feature>
<dbReference type="PANTHER" id="PTHR30544">
    <property type="entry name" value="23S RRNA METHYLTRANSFERASE"/>
    <property type="match status" value="1"/>
</dbReference>
<evidence type="ECO:0000256" key="3">
    <source>
        <dbReference type="ARBA" id="ARBA00022691"/>
    </source>
</evidence>
<gene>
    <name evidence="9" type="ORF">GPECTOR_15g476</name>
</gene>
<proteinExistence type="predicted"/>
<comment type="caution">
    <text evidence="9">The sequence shown here is derived from an EMBL/GenBank/DDBJ whole genome shotgun (WGS) entry which is preliminary data.</text>
</comment>
<evidence type="ECO:0000256" key="6">
    <source>
        <dbReference type="ARBA" id="ARBA00023014"/>
    </source>
</evidence>
<feature type="compositionally biased region" description="Low complexity" evidence="7">
    <location>
        <begin position="62"/>
        <end position="84"/>
    </location>
</feature>
<keyword evidence="6" id="KW-0411">Iron-sulfur</keyword>
<dbReference type="Gene3D" id="3.20.20.70">
    <property type="entry name" value="Aldolase class I"/>
    <property type="match status" value="3"/>
</dbReference>
<dbReference type="EMBL" id="LSYV01000016">
    <property type="protein sequence ID" value="KXZ50790.1"/>
    <property type="molecule type" value="Genomic_DNA"/>
</dbReference>
<keyword evidence="2" id="KW-0004">4Fe-4S</keyword>
<evidence type="ECO:0000256" key="4">
    <source>
        <dbReference type="ARBA" id="ARBA00022723"/>
    </source>
</evidence>
<dbReference type="InterPro" id="IPR007197">
    <property type="entry name" value="rSAM"/>
</dbReference>
<organism evidence="9 10">
    <name type="scientific">Gonium pectorale</name>
    <name type="common">Green alga</name>
    <dbReference type="NCBI Taxonomy" id="33097"/>
    <lineage>
        <taxon>Eukaryota</taxon>
        <taxon>Viridiplantae</taxon>
        <taxon>Chlorophyta</taxon>
        <taxon>core chlorophytes</taxon>
        <taxon>Chlorophyceae</taxon>
        <taxon>CS clade</taxon>
        <taxon>Chlamydomonadales</taxon>
        <taxon>Volvocaceae</taxon>
        <taxon>Gonium</taxon>
    </lineage>
</organism>
<dbReference type="STRING" id="33097.A0A150GN67"/>
<dbReference type="GO" id="GO:0070475">
    <property type="term" value="P:rRNA base methylation"/>
    <property type="evidence" value="ECO:0007669"/>
    <property type="project" value="TreeGrafter"/>
</dbReference>
<evidence type="ECO:0000256" key="7">
    <source>
        <dbReference type="SAM" id="MobiDB-lite"/>
    </source>
</evidence>
<evidence type="ECO:0000256" key="5">
    <source>
        <dbReference type="ARBA" id="ARBA00023004"/>
    </source>
</evidence>
<dbReference type="GO" id="GO:0003824">
    <property type="term" value="F:catalytic activity"/>
    <property type="evidence" value="ECO:0007669"/>
    <property type="project" value="InterPro"/>
</dbReference>
<evidence type="ECO:0000313" key="9">
    <source>
        <dbReference type="EMBL" id="KXZ50790.1"/>
    </source>
</evidence>
<keyword evidence="3" id="KW-0949">S-adenosyl-L-methionine</keyword>
<evidence type="ECO:0000256" key="2">
    <source>
        <dbReference type="ARBA" id="ARBA00022485"/>
    </source>
</evidence>
<comment type="cofactor">
    <cofactor evidence="1">
        <name>[4Fe-4S] cluster</name>
        <dbReference type="ChEBI" id="CHEBI:49883"/>
    </cofactor>
</comment>